<accession>A0A179SFG8</accession>
<feature type="region of interest" description="Disordered" evidence="1">
    <location>
        <begin position="83"/>
        <end position="104"/>
    </location>
</feature>
<name>A0A179SFG8_PSEPU</name>
<protein>
    <submittedName>
        <fullName evidence="2">Uncharacterized protein</fullName>
    </submittedName>
</protein>
<gene>
    <name evidence="2" type="ORF">JEU22_19320</name>
</gene>
<feature type="region of interest" description="Disordered" evidence="1">
    <location>
        <begin position="240"/>
        <end position="267"/>
    </location>
</feature>
<comment type="caution">
    <text evidence="2">The sequence shown here is derived from an EMBL/GenBank/DDBJ whole genome shotgun (WGS) entry which is preliminary data.</text>
</comment>
<feature type="region of interest" description="Disordered" evidence="1">
    <location>
        <begin position="173"/>
        <end position="198"/>
    </location>
</feature>
<organism evidence="2 3">
    <name type="scientific">Pseudomonas putida</name>
    <name type="common">Arthrobacter siderocapsulatus</name>
    <dbReference type="NCBI Taxonomy" id="303"/>
    <lineage>
        <taxon>Bacteria</taxon>
        <taxon>Pseudomonadati</taxon>
        <taxon>Pseudomonadota</taxon>
        <taxon>Gammaproteobacteria</taxon>
        <taxon>Pseudomonadales</taxon>
        <taxon>Pseudomonadaceae</taxon>
        <taxon>Pseudomonas</taxon>
    </lineage>
</organism>
<sequence length="462" mass="49099">MEPKELDKPDQAFADSAAGQTAQPGRSYAGILVHHGAAPYQNDPAKQGSYYVTLQTPAGPQTLWGAGLEQAMRETAPAVGKPVQLDYQGGAEAGSEQSTQGRWSVHSIDTAALQAHNSGQQTNARPSPGAAPDIDPSVFDAIMKVAGEVKPKGSSLDPDEVRRINAALLDNASNAAEPPKPAEPAEQEPQHPRDANGAESLLRGGAQLVGGVASLTGAAMQGIGKGASALASALRGDGQVQDAQVPSAQSATAEKHSAAVEPGSAEEMTGRVQVLPRLSEYRVDQVEKAATNYEKAHSAFWNAGSLPQVREQIETRAEQTGLSVPEVIEKMKPDGEYTDLHESFVQAVGESPDAQNSKKAMDKALTGWARQYGRAQEELLNPETQDNPHYDKLKNRLESSSESMHRNAGSMPAFAGETQSHLERLREVMQRIGERLKEMVQGIVSLVRGKPSGPSQGDDFTP</sequence>
<feature type="compositionally biased region" description="Polar residues" evidence="1">
    <location>
        <begin position="241"/>
        <end position="252"/>
    </location>
</feature>
<dbReference type="AlphaFoldDB" id="A0A179SFG8"/>
<feature type="region of interest" description="Disordered" evidence="1">
    <location>
        <begin position="1"/>
        <end position="25"/>
    </location>
</feature>
<feature type="compositionally biased region" description="Basic and acidic residues" evidence="1">
    <location>
        <begin position="386"/>
        <end position="405"/>
    </location>
</feature>
<evidence type="ECO:0000256" key="1">
    <source>
        <dbReference type="SAM" id="MobiDB-lite"/>
    </source>
</evidence>
<reference evidence="2" key="1">
    <citation type="submission" date="2020-12" db="EMBL/GenBank/DDBJ databases">
        <title>Enhanced detection system for hospital associated transmission using whole genome sequencing surveillance.</title>
        <authorList>
            <person name="Harrison L.H."/>
            <person name="Van Tyne D."/>
            <person name="Marsh J.W."/>
            <person name="Griffith M.P."/>
            <person name="Snyder D.J."/>
            <person name="Cooper V.S."/>
            <person name="Mustapha M."/>
        </authorList>
    </citation>
    <scope>NUCLEOTIDE SEQUENCE</scope>
    <source>
        <strain evidence="2">PSB00042</strain>
    </source>
</reference>
<proteinExistence type="predicted"/>
<dbReference type="EMBL" id="JAEHTE010000026">
    <property type="protein sequence ID" value="MBI6886059.1"/>
    <property type="molecule type" value="Genomic_DNA"/>
</dbReference>
<evidence type="ECO:0000313" key="2">
    <source>
        <dbReference type="EMBL" id="MBI6886059.1"/>
    </source>
</evidence>
<feature type="compositionally biased region" description="Basic and acidic residues" evidence="1">
    <location>
        <begin position="1"/>
        <end position="10"/>
    </location>
</feature>
<evidence type="ECO:0000313" key="3">
    <source>
        <dbReference type="Proteomes" id="UP000637061"/>
    </source>
</evidence>
<feature type="region of interest" description="Disordered" evidence="1">
    <location>
        <begin position="378"/>
        <end position="419"/>
    </location>
</feature>
<dbReference type="Proteomes" id="UP000637061">
    <property type="component" value="Unassembled WGS sequence"/>
</dbReference>
<dbReference type="RefSeq" id="WP_014592440.1">
    <property type="nucleotide sequence ID" value="NZ_CP099727.1"/>
</dbReference>